<organism evidence="1">
    <name type="scientific">marine sediment metagenome</name>
    <dbReference type="NCBI Taxonomy" id="412755"/>
    <lineage>
        <taxon>unclassified sequences</taxon>
        <taxon>metagenomes</taxon>
        <taxon>ecological metagenomes</taxon>
    </lineage>
</organism>
<proteinExistence type="predicted"/>
<name>X1SU75_9ZZZZ</name>
<dbReference type="EMBL" id="BARW01019541">
    <property type="protein sequence ID" value="GAI96478.1"/>
    <property type="molecule type" value="Genomic_DNA"/>
</dbReference>
<accession>X1SU75</accession>
<dbReference type="AlphaFoldDB" id="X1SU75"/>
<evidence type="ECO:0000313" key="1">
    <source>
        <dbReference type="EMBL" id="GAI96478.1"/>
    </source>
</evidence>
<comment type="caution">
    <text evidence="1">The sequence shown here is derived from an EMBL/GenBank/DDBJ whole genome shotgun (WGS) entry which is preliminary data.</text>
</comment>
<reference evidence="1" key="1">
    <citation type="journal article" date="2014" name="Front. Microbiol.">
        <title>High frequency of phylogenetically diverse reductive dehalogenase-homologous genes in deep subseafloor sedimentary metagenomes.</title>
        <authorList>
            <person name="Kawai M."/>
            <person name="Futagami T."/>
            <person name="Toyoda A."/>
            <person name="Takaki Y."/>
            <person name="Nishi S."/>
            <person name="Hori S."/>
            <person name="Arai W."/>
            <person name="Tsubouchi T."/>
            <person name="Morono Y."/>
            <person name="Uchiyama I."/>
            <person name="Ito T."/>
            <person name="Fujiyama A."/>
            <person name="Inagaki F."/>
            <person name="Takami H."/>
        </authorList>
    </citation>
    <scope>NUCLEOTIDE SEQUENCE</scope>
    <source>
        <strain evidence="1">Expedition CK06-06</strain>
    </source>
</reference>
<protein>
    <submittedName>
        <fullName evidence="1">Uncharacterized protein</fullName>
    </submittedName>
</protein>
<gene>
    <name evidence="1" type="ORF">S12H4_33185</name>
</gene>
<sequence length="56" mass="6120">MSNKKTKINCHLITRGTSEADAQVVDDLTVPDPELAIGEQIIQEATNEDDNPSEHS</sequence>